<evidence type="ECO:0000313" key="3">
    <source>
        <dbReference type="EMBL" id="WCT76276.1"/>
    </source>
</evidence>
<proteinExistence type="inferred from homology"/>
<accession>A0ABY7TSU1</accession>
<dbReference type="Pfam" id="PF05016">
    <property type="entry name" value="ParE_toxin"/>
    <property type="match status" value="1"/>
</dbReference>
<dbReference type="InterPro" id="IPR035093">
    <property type="entry name" value="RelE/ParE_toxin_dom_sf"/>
</dbReference>
<dbReference type="Gene3D" id="3.30.2310.20">
    <property type="entry name" value="RelE-like"/>
    <property type="match status" value="1"/>
</dbReference>
<evidence type="ECO:0000256" key="2">
    <source>
        <dbReference type="ARBA" id="ARBA00022649"/>
    </source>
</evidence>
<dbReference type="InterPro" id="IPR051803">
    <property type="entry name" value="TA_system_RelE-like_toxin"/>
</dbReference>
<organism evidence="3 4">
    <name type="scientific">Novosphingobium humi</name>
    <dbReference type="NCBI Taxonomy" id="2282397"/>
    <lineage>
        <taxon>Bacteria</taxon>
        <taxon>Pseudomonadati</taxon>
        <taxon>Pseudomonadota</taxon>
        <taxon>Alphaproteobacteria</taxon>
        <taxon>Sphingomonadales</taxon>
        <taxon>Sphingomonadaceae</taxon>
        <taxon>Novosphingobium</taxon>
    </lineage>
</organism>
<keyword evidence="4" id="KW-1185">Reference proteome</keyword>
<reference evidence="3 4" key="1">
    <citation type="submission" date="2023-02" db="EMBL/GenBank/DDBJ databases">
        <title>Genome sequence of Novosphingobium humi KACC 19094.</title>
        <authorList>
            <person name="Kim S."/>
            <person name="Heo J."/>
            <person name="Kwon S.-W."/>
        </authorList>
    </citation>
    <scope>NUCLEOTIDE SEQUENCE [LARGE SCALE GENOMIC DNA]</scope>
    <source>
        <strain evidence="3 4">KACC 19094</strain>
    </source>
</reference>
<gene>
    <name evidence="3" type="ORF">PQ457_09965</name>
</gene>
<evidence type="ECO:0000256" key="1">
    <source>
        <dbReference type="ARBA" id="ARBA00006226"/>
    </source>
</evidence>
<dbReference type="EMBL" id="CP117417">
    <property type="protein sequence ID" value="WCT76276.1"/>
    <property type="molecule type" value="Genomic_DNA"/>
</dbReference>
<evidence type="ECO:0000313" key="4">
    <source>
        <dbReference type="Proteomes" id="UP001218231"/>
    </source>
</evidence>
<comment type="similarity">
    <text evidence="1">Belongs to the RelE toxin family.</text>
</comment>
<dbReference type="InterPro" id="IPR007712">
    <property type="entry name" value="RelE/ParE_toxin"/>
</dbReference>
<dbReference type="Proteomes" id="UP001218231">
    <property type="component" value="Chromosome"/>
</dbReference>
<protein>
    <submittedName>
        <fullName evidence="3">Type II toxin-antitoxin system RelE/ParE family toxin</fullName>
    </submittedName>
</protein>
<dbReference type="RefSeq" id="WP_273616727.1">
    <property type="nucleotide sequence ID" value="NZ_CP117417.1"/>
</dbReference>
<dbReference type="PANTHER" id="PTHR33755:SF6">
    <property type="entry name" value="PLASMID STABILIZATION SYSTEM PROTEIN"/>
    <property type="match status" value="1"/>
</dbReference>
<dbReference type="PANTHER" id="PTHR33755">
    <property type="entry name" value="TOXIN PARE1-RELATED"/>
    <property type="match status" value="1"/>
</dbReference>
<sequence>MIVLLTAEAEFDLEAIGDFIARDNPTRALSFLRELREKCLGLAEMPERFPMVPRYEATGIRRRGHGDYLIFYRVEPDRVIILHILHGAQNYTSILFPS</sequence>
<name>A0ABY7TSU1_9SPHN</name>
<keyword evidence="2" id="KW-1277">Toxin-antitoxin system</keyword>